<evidence type="ECO:0000256" key="2">
    <source>
        <dbReference type="SAM" id="SignalP"/>
    </source>
</evidence>
<protein>
    <submittedName>
        <fullName evidence="3">Uncharacterized protein</fullName>
    </submittedName>
</protein>
<feature type="region of interest" description="Disordered" evidence="1">
    <location>
        <begin position="127"/>
        <end position="152"/>
    </location>
</feature>
<feature type="chain" id="PRO_5041356071" evidence="2">
    <location>
        <begin position="21"/>
        <end position="232"/>
    </location>
</feature>
<comment type="caution">
    <text evidence="3">The sequence shown here is derived from an EMBL/GenBank/DDBJ whole genome shotgun (WGS) entry which is preliminary data.</text>
</comment>
<accession>A0AA38X0R2</accession>
<feature type="compositionally biased region" description="Low complexity" evidence="1">
    <location>
        <begin position="136"/>
        <end position="152"/>
    </location>
</feature>
<proteinExistence type="predicted"/>
<sequence>MRSSITYTALSLSSLLLASARPFVPDTLERRKPASYSVVAVGGGSTDDSSPTATVTDAVTHTQTVLQTQLSTIIVTASNTPTTIVFTVTTPSPITITDYAPAATAVATTTEVSTIPTTEVVYVSTQIPAPSQENSPTPVTTTETRPPQPPATVTVTQPLPSTTPYDDGQWHTYYYHTVESESTPAGSTTTSGWNVEWSGVADATSVIITGAPSPTFEAESWHGHGPPGWSGA</sequence>
<organism evidence="3 4">
    <name type="scientific">Cladophialophora chaetospira</name>
    <dbReference type="NCBI Taxonomy" id="386627"/>
    <lineage>
        <taxon>Eukaryota</taxon>
        <taxon>Fungi</taxon>
        <taxon>Dikarya</taxon>
        <taxon>Ascomycota</taxon>
        <taxon>Pezizomycotina</taxon>
        <taxon>Eurotiomycetes</taxon>
        <taxon>Chaetothyriomycetidae</taxon>
        <taxon>Chaetothyriales</taxon>
        <taxon>Herpotrichiellaceae</taxon>
        <taxon>Cladophialophora</taxon>
    </lineage>
</organism>
<name>A0AA38X0R2_9EURO</name>
<keyword evidence="2" id="KW-0732">Signal</keyword>
<dbReference type="AlphaFoldDB" id="A0AA38X0R2"/>
<dbReference type="EMBL" id="JAPDRK010000018">
    <property type="protein sequence ID" value="KAJ9604592.1"/>
    <property type="molecule type" value="Genomic_DNA"/>
</dbReference>
<gene>
    <name evidence="3" type="ORF">H2200_010706</name>
</gene>
<feature type="signal peptide" evidence="2">
    <location>
        <begin position="1"/>
        <end position="20"/>
    </location>
</feature>
<keyword evidence="4" id="KW-1185">Reference proteome</keyword>
<evidence type="ECO:0000256" key="1">
    <source>
        <dbReference type="SAM" id="MobiDB-lite"/>
    </source>
</evidence>
<reference evidence="3" key="1">
    <citation type="submission" date="2022-10" db="EMBL/GenBank/DDBJ databases">
        <title>Culturing micro-colonial fungi from biological soil crusts in the Mojave desert and describing Neophaeococcomyces mojavensis, and introducing the new genera and species Taxawa tesnikishii.</title>
        <authorList>
            <person name="Kurbessoian T."/>
            <person name="Stajich J.E."/>
        </authorList>
    </citation>
    <scope>NUCLEOTIDE SEQUENCE</scope>
    <source>
        <strain evidence="3">TK_41</strain>
    </source>
</reference>
<evidence type="ECO:0000313" key="3">
    <source>
        <dbReference type="EMBL" id="KAJ9604592.1"/>
    </source>
</evidence>
<evidence type="ECO:0000313" key="4">
    <source>
        <dbReference type="Proteomes" id="UP001172673"/>
    </source>
</evidence>
<dbReference type="Proteomes" id="UP001172673">
    <property type="component" value="Unassembled WGS sequence"/>
</dbReference>